<feature type="domain" description="NmrA-like" evidence="3">
    <location>
        <begin position="4"/>
        <end position="257"/>
    </location>
</feature>
<evidence type="ECO:0000256" key="1">
    <source>
        <dbReference type="ARBA" id="ARBA00022857"/>
    </source>
</evidence>
<evidence type="ECO:0000313" key="5">
    <source>
        <dbReference type="Proteomes" id="UP000598032"/>
    </source>
</evidence>
<dbReference type="Proteomes" id="UP000598032">
    <property type="component" value="Unassembled WGS sequence"/>
</dbReference>
<keyword evidence="2" id="KW-0560">Oxidoreductase</keyword>
<dbReference type="InterPro" id="IPR036291">
    <property type="entry name" value="NAD(P)-bd_dom_sf"/>
</dbReference>
<proteinExistence type="predicted"/>
<keyword evidence="1" id="KW-0521">NADP</keyword>
<name>A0ABN7HU59_9BURK</name>
<evidence type="ECO:0000259" key="3">
    <source>
        <dbReference type="Pfam" id="PF05368"/>
    </source>
</evidence>
<protein>
    <recommendedName>
        <fullName evidence="3">NmrA-like domain-containing protein</fullName>
    </recommendedName>
</protein>
<evidence type="ECO:0000313" key="4">
    <source>
        <dbReference type="EMBL" id="CAD6532078.1"/>
    </source>
</evidence>
<dbReference type="CDD" id="cd05259">
    <property type="entry name" value="PCBER_SDR_a"/>
    <property type="match status" value="1"/>
</dbReference>
<dbReference type="PANTHER" id="PTHR47706:SF6">
    <property type="entry name" value="NMRA-LIKE FAMILY PROTEIN (AFU_ORTHOLOGUE AFUA_6G00280)"/>
    <property type="match status" value="1"/>
</dbReference>
<organism evidence="4 5">
    <name type="scientific">Paraburkholderia metrosideri</name>
    <dbReference type="NCBI Taxonomy" id="580937"/>
    <lineage>
        <taxon>Bacteria</taxon>
        <taxon>Pseudomonadati</taxon>
        <taxon>Pseudomonadota</taxon>
        <taxon>Betaproteobacteria</taxon>
        <taxon>Burkholderiales</taxon>
        <taxon>Burkholderiaceae</taxon>
        <taxon>Paraburkholderia</taxon>
    </lineage>
</organism>
<evidence type="ECO:0000256" key="2">
    <source>
        <dbReference type="ARBA" id="ARBA00023002"/>
    </source>
</evidence>
<dbReference type="InterPro" id="IPR008030">
    <property type="entry name" value="NmrA-like"/>
</dbReference>
<accession>A0ABN7HU59</accession>
<dbReference type="SUPFAM" id="SSF51735">
    <property type="entry name" value="NAD(P)-binding Rossmann-fold domains"/>
    <property type="match status" value="1"/>
</dbReference>
<dbReference type="Gene3D" id="3.40.50.720">
    <property type="entry name" value="NAD(P)-binding Rossmann-like Domain"/>
    <property type="match status" value="1"/>
</dbReference>
<reference evidence="4 5" key="1">
    <citation type="submission" date="2020-10" db="EMBL/GenBank/DDBJ databases">
        <authorList>
            <person name="Peeters C."/>
        </authorList>
    </citation>
    <scope>NUCLEOTIDE SEQUENCE [LARGE SCALE GENOMIC DNA]</scope>
    <source>
        <strain evidence="4 5">LMG 28140</strain>
    </source>
</reference>
<gene>
    <name evidence="4" type="ORF">LMG28140_02580</name>
</gene>
<dbReference type="RefSeq" id="WP_201642664.1">
    <property type="nucleotide sequence ID" value="NZ_CAJHCP010000005.1"/>
</dbReference>
<comment type="caution">
    <text evidence="4">The sequence shown here is derived from an EMBL/GenBank/DDBJ whole genome shotgun (WGS) entry which is preliminary data.</text>
</comment>
<dbReference type="Pfam" id="PF05368">
    <property type="entry name" value="NmrA"/>
    <property type="match status" value="1"/>
</dbReference>
<dbReference type="InterPro" id="IPR045312">
    <property type="entry name" value="PCBER-like"/>
</dbReference>
<keyword evidence="5" id="KW-1185">Reference proteome</keyword>
<dbReference type="InterPro" id="IPR051609">
    <property type="entry name" value="NmrA/Isoflavone_reductase-like"/>
</dbReference>
<dbReference type="Gene3D" id="3.90.25.10">
    <property type="entry name" value="UDP-galactose 4-epimerase, domain 1"/>
    <property type="match status" value="1"/>
</dbReference>
<dbReference type="EMBL" id="CAJHCP010000005">
    <property type="protein sequence ID" value="CAD6532078.1"/>
    <property type="molecule type" value="Genomic_DNA"/>
</dbReference>
<sequence>MHHDKAILVLGAGELGMAVLRNLVRRVGKAPGGSISVLLRPSTLASTSPDKRKDIEELRALGVDIVPGDLAAQSVAALADIFARFDTVVSCTGFVGGPGVQMKIARAALDSGVRRYFPWQFGVDYDVIGKGSAQDLFDEQLDVRALLRSQQKTEWVIVSTGMFMSFLFEPTFGVVDMEGKSVHALGSWENAVTVTTSEDIGALTSEILLAEPRIVNQVVHVAGDTVTYRRLADALDTLLNLKLHRTEWSVPALKRELAEEPNDPIRKYRVVFAEGRGVAWDKQRTFNAQRGLDVCNLEDWVEQNLSVDQRSAI</sequence>
<dbReference type="PANTHER" id="PTHR47706">
    <property type="entry name" value="NMRA-LIKE FAMILY PROTEIN"/>
    <property type="match status" value="1"/>
</dbReference>